<reference evidence="1 2" key="1">
    <citation type="submission" date="2019-08" db="EMBL/GenBank/DDBJ databases">
        <title>Actinomadura sp. nov. CYP1-5 isolated from mountain soil.</title>
        <authorList>
            <person name="Songsumanus A."/>
            <person name="Kuncharoen N."/>
            <person name="Kudo T."/>
            <person name="Yuki M."/>
            <person name="Igarashi Y."/>
            <person name="Tanasupawat S."/>
        </authorList>
    </citation>
    <scope>NUCLEOTIDE SEQUENCE [LARGE SCALE GENOMIC DNA]</scope>
    <source>
        <strain evidence="1 2">JCM 14158</strain>
    </source>
</reference>
<accession>A0A5D0NDX1</accession>
<protein>
    <submittedName>
        <fullName evidence="1">Uncharacterized protein</fullName>
    </submittedName>
</protein>
<dbReference type="STRING" id="1220554.GCA_001552135_01823"/>
<dbReference type="EMBL" id="VSFG01000008">
    <property type="protein sequence ID" value="TYB42562.1"/>
    <property type="molecule type" value="Genomic_DNA"/>
</dbReference>
<dbReference type="AlphaFoldDB" id="A0A5D0NDX1"/>
<sequence>MEGEAADWLVGLALRCDVERWCLRLGDGLPSGHPLLGLSALCVGHLSRRFGFVSAEARTLVEELAARCRRDPSDVDGNALSGLEDVECFAPRRP</sequence>
<keyword evidence="2" id="KW-1185">Reference proteome</keyword>
<gene>
    <name evidence="1" type="ORF">FXF69_31830</name>
</gene>
<dbReference type="Proteomes" id="UP000323380">
    <property type="component" value="Unassembled WGS sequence"/>
</dbReference>
<name>A0A5D0NDX1_9ACTN</name>
<evidence type="ECO:0000313" key="1">
    <source>
        <dbReference type="EMBL" id="TYB42562.1"/>
    </source>
</evidence>
<organism evidence="1 2">
    <name type="scientific">Actinomadura chibensis</name>
    <dbReference type="NCBI Taxonomy" id="392828"/>
    <lineage>
        <taxon>Bacteria</taxon>
        <taxon>Bacillati</taxon>
        <taxon>Actinomycetota</taxon>
        <taxon>Actinomycetes</taxon>
        <taxon>Streptosporangiales</taxon>
        <taxon>Thermomonosporaceae</taxon>
        <taxon>Actinomadura</taxon>
    </lineage>
</organism>
<comment type="caution">
    <text evidence="1">The sequence shown here is derived from an EMBL/GenBank/DDBJ whole genome shotgun (WGS) entry which is preliminary data.</text>
</comment>
<evidence type="ECO:0000313" key="2">
    <source>
        <dbReference type="Proteomes" id="UP000323380"/>
    </source>
</evidence>
<proteinExistence type="predicted"/>